<evidence type="ECO:0000313" key="2">
    <source>
        <dbReference type="Proteomes" id="UP000827092"/>
    </source>
</evidence>
<reference evidence="1 2" key="1">
    <citation type="journal article" date="2022" name="Nat. Ecol. Evol.">
        <title>A masculinizing supergene underlies an exaggerated male reproductive morph in a spider.</title>
        <authorList>
            <person name="Hendrickx F."/>
            <person name="De Corte Z."/>
            <person name="Sonet G."/>
            <person name="Van Belleghem S.M."/>
            <person name="Kostlbacher S."/>
            <person name="Vangestel C."/>
        </authorList>
    </citation>
    <scope>NUCLEOTIDE SEQUENCE [LARGE SCALE GENOMIC DNA]</scope>
    <source>
        <strain evidence="1">W744_W776</strain>
    </source>
</reference>
<protein>
    <submittedName>
        <fullName evidence="1">Uncharacterized protein</fullName>
    </submittedName>
</protein>
<dbReference type="AlphaFoldDB" id="A0AAV6VA03"/>
<organism evidence="1 2">
    <name type="scientific">Oedothorax gibbosus</name>
    <dbReference type="NCBI Taxonomy" id="931172"/>
    <lineage>
        <taxon>Eukaryota</taxon>
        <taxon>Metazoa</taxon>
        <taxon>Ecdysozoa</taxon>
        <taxon>Arthropoda</taxon>
        <taxon>Chelicerata</taxon>
        <taxon>Arachnida</taxon>
        <taxon>Araneae</taxon>
        <taxon>Araneomorphae</taxon>
        <taxon>Entelegynae</taxon>
        <taxon>Araneoidea</taxon>
        <taxon>Linyphiidae</taxon>
        <taxon>Erigoninae</taxon>
        <taxon>Oedothorax</taxon>
    </lineage>
</organism>
<dbReference type="Proteomes" id="UP000827092">
    <property type="component" value="Unassembled WGS sequence"/>
</dbReference>
<accession>A0AAV6VA03</accession>
<dbReference type="EMBL" id="JAFNEN010000132">
    <property type="protein sequence ID" value="KAG8192938.1"/>
    <property type="molecule type" value="Genomic_DNA"/>
</dbReference>
<sequence length="73" mass="7995">MFHPFWAVRGNHHANAVVTSARNHARSRGSSSMAFCRRMHLELCSLISEIPMEGSSKTALSGSSLFEITFEGG</sequence>
<comment type="caution">
    <text evidence="1">The sequence shown here is derived from an EMBL/GenBank/DDBJ whole genome shotgun (WGS) entry which is preliminary data.</text>
</comment>
<proteinExistence type="predicted"/>
<gene>
    <name evidence="1" type="ORF">JTE90_028062</name>
</gene>
<keyword evidence="2" id="KW-1185">Reference proteome</keyword>
<evidence type="ECO:0000313" key="1">
    <source>
        <dbReference type="EMBL" id="KAG8192938.1"/>
    </source>
</evidence>
<name>A0AAV6VA03_9ARAC</name>